<dbReference type="InterPro" id="IPR011009">
    <property type="entry name" value="Kinase-like_dom_sf"/>
</dbReference>
<keyword evidence="14" id="KW-1185">Reference proteome</keyword>
<feature type="compositionally biased region" description="Polar residues" evidence="11">
    <location>
        <begin position="777"/>
        <end position="806"/>
    </location>
</feature>
<feature type="region of interest" description="Disordered" evidence="11">
    <location>
        <begin position="859"/>
        <end position="878"/>
    </location>
</feature>
<feature type="region of interest" description="Disordered" evidence="11">
    <location>
        <begin position="525"/>
        <end position="544"/>
    </location>
</feature>
<feature type="compositionally biased region" description="Basic residues" evidence="11">
    <location>
        <begin position="1"/>
        <end position="12"/>
    </location>
</feature>
<keyword evidence="7" id="KW-0418">Kinase</keyword>
<comment type="similarity">
    <text evidence="1">Belongs to the protein kinase superfamily. CAMK Ser/Thr protein kinase family. NIM1 subfamily.</text>
</comment>
<feature type="region of interest" description="Disordered" evidence="11">
    <location>
        <begin position="1023"/>
        <end position="1061"/>
    </location>
</feature>
<dbReference type="GO" id="GO:0035556">
    <property type="term" value="P:intracellular signal transduction"/>
    <property type="evidence" value="ECO:0007669"/>
    <property type="project" value="TreeGrafter"/>
</dbReference>
<dbReference type="SMART" id="SM00220">
    <property type="entry name" value="S_TKc"/>
    <property type="match status" value="1"/>
</dbReference>
<comment type="catalytic activity">
    <reaction evidence="10">
        <text>L-seryl-[protein] + ATP = O-phospho-L-seryl-[protein] + ADP + H(+)</text>
        <dbReference type="Rhea" id="RHEA:17989"/>
        <dbReference type="Rhea" id="RHEA-COMP:9863"/>
        <dbReference type="Rhea" id="RHEA-COMP:11604"/>
        <dbReference type="ChEBI" id="CHEBI:15378"/>
        <dbReference type="ChEBI" id="CHEBI:29999"/>
        <dbReference type="ChEBI" id="CHEBI:30616"/>
        <dbReference type="ChEBI" id="CHEBI:83421"/>
        <dbReference type="ChEBI" id="CHEBI:456216"/>
        <dbReference type="EC" id="2.7.11.1"/>
    </reaction>
</comment>
<dbReference type="Proteomes" id="UP001324427">
    <property type="component" value="Unassembled WGS sequence"/>
</dbReference>
<feature type="region of interest" description="Disordered" evidence="11">
    <location>
        <begin position="1"/>
        <end position="103"/>
    </location>
</feature>
<evidence type="ECO:0000256" key="1">
    <source>
        <dbReference type="ARBA" id="ARBA00010791"/>
    </source>
</evidence>
<evidence type="ECO:0000256" key="9">
    <source>
        <dbReference type="ARBA" id="ARBA00047899"/>
    </source>
</evidence>
<keyword evidence="6" id="KW-0547">Nucleotide-binding</keyword>
<dbReference type="PROSITE" id="PS00108">
    <property type="entry name" value="PROTEIN_KINASE_ST"/>
    <property type="match status" value="1"/>
</dbReference>
<dbReference type="Pfam" id="PF00069">
    <property type="entry name" value="Pkinase"/>
    <property type="match status" value="1"/>
</dbReference>
<dbReference type="GO" id="GO:0005524">
    <property type="term" value="F:ATP binding"/>
    <property type="evidence" value="ECO:0007669"/>
    <property type="project" value="UniProtKB-KW"/>
</dbReference>
<evidence type="ECO:0000256" key="8">
    <source>
        <dbReference type="ARBA" id="ARBA00022840"/>
    </source>
</evidence>
<feature type="region of interest" description="Disordered" evidence="11">
    <location>
        <begin position="761"/>
        <end position="824"/>
    </location>
</feature>
<keyword evidence="3" id="KW-0723">Serine/threonine-protein kinase</keyword>
<evidence type="ECO:0000256" key="10">
    <source>
        <dbReference type="ARBA" id="ARBA00048679"/>
    </source>
</evidence>
<evidence type="ECO:0000256" key="2">
    <source>
        <dbReference type="ARBA" id="ARBA00012513"/>
    </source>
</evidence>
<gene>
    <name evidence="13" type="ORF">LTR36_010005</name>
</gene>
<evidence type="ECO:0000256" key="6">
    <source>
        <dbReference type="ARBA" id="ARBA00022741"/>
    </source>
</evidence>
<evidence type="ECO:0000259" key="12">
    <source>
        <dbReference type="PROSITE" id="PS50011"/>
    </source>
</evidence>
<feature type="compositionally biased region" description="Low complexity" evidence="11">
    <location>
        <begin position="608"/>
        <end position="632"/>
    </location>
</feature>
<evidence type="ECO:0000256" key="11">
    <source>
        <dbReference type="SAM" id="MobiDB-lite"/>
    </source>
</evidence>
<evidence type="ECO:0000256" key="5">
    <source>
        <dbReference type="ARBA" id="ARBA00022679"/>
    </source>
</evidence>
<evidence type="ECO:0000256" key="3">
    <source>
        <dbReference type="ARBA" id="ARBA00022527"/>
    </source>
</evidence>
<keyword evidence="4" id="KW-0597">Phosphoprotein</keyword>
<comment type="caution">
    <text evidence="13">The sequence shown here is derived from an EMBL/GenBank/DDBJ whole genome shotgun (WGS) entry which is preliminary data.</text>
</comment>
<protein>
    <recommendedName>
        <fullName evidence="2">non-specific serine/threonine protein kinase</fullName>
        <ecNumber evidence="2">2.7.11.1</ecNumber>
    </recommendedName>
</protein>
<feature type="region of interest" description="Disordered" evidence="11">
    <location>
        <begin position="1122"/>
        <end position="1142"/>
    </location>
</feature>
<evidence type="ECO:0000313" key="14">
    <source>
        <dbReference type="Proteomes" id="UP001324427"/>
    </source>
</evidence>
<feature type="compositionally biased region" description="Low complexity" evidence="11">
    <location>
        <begin position="761"/>
        <end position="775"/>
    </location>
</feature>
<feature type="compositionally biased region" description="Polar residues" evidence="11">
    <location>
        <begin position="597"/>
        <end position="607"/>
    </location>
</feature>
<feature type="region of interest" description="Disordered" evidence="11">
    <location>
        <begin position="652"/>
        <end position="683"/>
    </location>
</feature>
<dbReference type="GO" id="GO:0004674">
    <property type="term" value="F:protein serine/threonine kinase activity"/>
    <property type="evidence" value="ECO:0007669"/>
    <property type="project" value="UniProtKB-KW"/>
</dbReference>
<keyword evidence="5" id="KW-0808">Transferase</keyword>
<dbReference type="Pfam" id="PF16797">
    <property type="entry name" value="Fungal_KA1"/>
    <property type="match status" value="1"/>
</dbReference>
<dbReference type="PROSITE" id="PS50011">
    <property type="entry name" value="PROTEIN_KINASE_DOM"/>
    <property type="match status" value="1"/>
</dbReference>
<dbReference type="InterPro" id="IPR031850">
    <property type="entry name" value="Fungal_KA1_dom"/>
</dbReference>
<feature type="compositionally biased region" description="Low complexity" evidence="11">
    <location>
        <begin position="89"/>
        <end position="100"/>
    </location>
</feature>
<dbReference type="PANTHER" id="PTHR24346">
    <property type="entry name" value="MAP/MICROTUBULE AFFINITY-REGULATING KINASE"/>
    <property type="match status" value="1"/>
</dbReference>
<feature type="compositionally biased region" description="Polar residues" evidence="11">
    <location>
        <begin position="659"/>
        <end position="675"/>
    </location>
</feature>
<feature type="region of interest" description="Disordered" evidence="11">
    <location>
        <begin position="696"/>
        <end position="743"/>
    </location>
</feature>
<dbReference type="Gene3D" id="1.10.510.10">
    <property type="entry name" value="Transferase(Phosphotransferase) domain 1"/>
    <property type="match status" value="1"/>
</dbReference>
<dbReference type="GO" id="GO:0005938">
    <property type="term" value="C:cell cortex"/>
    <property type="evidence" value="ECO:0007669"/>
    <property type="project" value="UniProtKB-ARBA"/>
</dbReference>
<feature type="region of interest" description="Disordered" evidence="11">
    <location>
        <begin position="479"/>
        <end position="514"/>
    </location>
</feature>
<dbReference type="Gene3D" id="3.30.310.220">
    <property type="entry name" value="Fungal kinase associated-1 domain"/>
    <property type="match status" value="1"/>
</dbReference>
<dbReference type="FunFam" id="1.10.510.10:FF:000571">
    <property type="entry name" value="Maternal embryonic leucine zipper kinase"/>
    <property type="match status" value="1"/>
</dbReference>
<feature type="compositionally biased region" description="Polar residues" evidence="11">
    <location>
        <begin position="699"/>
        <end position="708"/>
    </location>
</feature>
<dbReference type="PANTHER" id="PTHR24346:SF110">
    <property type="entry name" value="NON-SPECIFIC SERINE_THREONINE PROTEIN KINASE"/>
    <property type="match status" value="1"/>
</dbReference>
<dbReference type="AlphaFoldDB" id="A0AAV9JSY5"/>
<accession>A0AAV9JSY5</accession>
<dbReference type="EMBL" id="JAVFHQ010000008">
    <property type="protein sequence ID" value="KAK4548136.1"/>
    <property type="molecule type" value="Genomic_DNA"/>
</dbReference>
<name>A0AAV9JSY5_9PEZI</name>
<dbReference type="SUPFAM" id="SSF56112">
    <property type="entry name" value="Protein kinase-like (PK-like)"/>
    <property type="match status" value="1"/>
</dbReference>
<dbReference type="InterPro" id="IPR008271">
    <property type="entry name" value="Ser/Thr_kinase_AS"/>
</dbReference>
<reference evidence="13 14" key="1">
    <citation type="submission" date="2021-11" db="EMBL/GenBank/DDBJ databases">
        <title>Black yeast isolated from Biological Soil Crust.</title>
        <authorList>
            <person name="Kurbessoian T."/>
        </authorList>
    </citation>
    <scope>NUCLEOTIDE SEQUENCE [LARGE SCALE GENOMIC DNA]</scope>
    <source>
        <strain evidence="13 14">CCFEE 5522</strain>
    </source>
</reference>
<keyword evidence="8" id="KW-0067">ATP-binding</keyword>
<dbReference type="EC" id="2.7.11.1" evidence="2"/>
<organism evidence="13 14">
    <name type="scientific">Oleoguttula mirabilis</name>
    <dbReference type="NCBI Taxonomy" id="1507867"/>
    <lineage>
        <taxon>Eukaryota</taxon>
        <taxon>Fungi</taxon>
        <taxon>Dikarya</taxon>
        <taxon>Ascomycota</taxon>
        <taxon>Pezizomycotina</taxon>
        <taxon>Dothideomycetes</taxon>
        <taxon>Dothideomycetidae</taxon>
        <taxon>Mycosphaerellales</taxon>
        <taxon>Teratosphaeriaceae</taxon>
        <taxon>Oleoguttula</taxon>
    </lineage>
</organism>
<dbReference type="InterPro" id="IPR000719">
    <property type="entry name" value="Prot_kinase_dom"/>
</dbReference>
<sequence>MAERYRHSRQAGRRQPLGEIRTGENTPPVAAKHVKASKSVSPSPLHDLPHNESLEPNGSLAVRSSLPNSPENKRVSQIASEHGRDSKRNSAISTTSTNASGRRRKTYIGHWQLGKTIGKGGCSRVRVVRHRFRDQYGAVKIITRSTAESTRAQSLANLIDSTNGSNSLSPPGHKPIPYGLEREIAIMKLLEHPNIVRLYDVWENRNELYLIMEYVDGGELFHYVDERKGLPEDEAVFIFRQIVSALLYCHRLRICHRDLKPENILLNQRDLTVKLIDFGMAALQPEGRQLSTPCGSPHYAAPEVVSSKPYDGTQADVWSCGVILYVMLTGTTPYNYSQDGDIRVLFRDIARAKYWMPPDLSLEAKDLIKRIFVPDASRRITMDGVWEHPLLHKYDKRFGYEGKAGSKEAAIGPTPTIEQWKVKRIQDVDREILRNMRTLWHSEPEQSLIQKLLNNDYNQEKLFYAALVKHREEHLENYVGTPDDMDYSASDYHHSQPPRAASAPPLPSAPRSHSQYSIMNDEHLRPSHSFVEPPPSVSSYDPYRASRDPIVNARGEYVNVTVHRQGSAGARKTKVHGRSLRHPNALRIEMLKHGSRRTSNPSTSSLPRSGRSRMSMQRSSMSRHSLTSSLWPSSPPVIATMRPSDVHRRGVSFGHIRRTSTTSALTSQGSKTGTPATPRLPDNVRDVKTLRALEAAQVAPTSSPTVQAAQAIRSRKEKAPLTDMPRIKARKPETPGQHMRSEIRKHSAELEKACEEAFFRSSVGSSMTSKTSKTSTAERQSPADTPPSSVSAHDSRSSPPVEQKTVSRPLPDVPKDTPNTYLARTLEETRDKLAAYKTAGEDNTAKFDEVMKMLENIMPTGLTPPPHDKRSFTAPEGRTPDHLGFLPMISEESDQRSSKDGAANWHRSVTSPAQLHRKGEDKTIKIVPPSSPGTVAPLNVRKRSNGSEVSDDTVRRLSVQRSHEHLTRKRTTEHMGGLTAIDEDSTLLATPTVIRKKRSGWFGLAKKLETESPTVTSISYEDLDDRKQRKPSKVLTKDKALPAGPPLSGRSSEFPTRKKRFGHGKAGFGRWLGRKAVEKEDVDVTDFGESQRLCADADAEQACSHDFAGNTTFTNTNHSLDSLFSTASPSPSSNDGPPTSDGPERSWFARFFHIKPAVKVICFSIPRGRARQELVILFKEWQRHGVRDLEYSRETNTITARVDKQNSLDIKGVTFRVEMFVVLEHGRKVGLSIARFVQVKGAASGFRRVLEVVDGVMRGRGWMVEDEEKWKALCDVVGG</sequence>
<comment type="catalytic activity">
    <reaction evidence="9">
        <text>L-threonyl-[protein] + ATP = O-phospho-L-threonyl-[protein] + ADP + H(+)</text>
        <dbReference type="Rhea" id="RHEA:46608"/>
        <dbReference type="Rhea" id="RHEA-COMP:11060"/>
        <dbReference type="Rhea" id="RHEA-COMP:11605"/>
        <dbReference type="ChEBI" id="CHEBI:15378"/>
        <dbReference type="ChEBI" id="CHEBI:30013"/>
        <dbReference type="ChEBI" id="CHEBI:30616"/>
        <dbReference type="ChEBI" id="CHEBI:61977"/>
        <dbReference type="ChEBI" id="CHEBI:456216"/>
        <dbReference type="EC" id="2.7.11.1"/>
    </reaction>
</comment>
<proteinExistence type="inferred from homology"/>
<evidence type="ECO:0000313" key="13">
    <source>
        <dbReference type="EMBL" id="KAK4548136.1"/>
    </source>
</evidence>
<feature type="domain" description="Protein kinase" evidence="12">
    <location>
        <begin position="111"/>
        <end position="391"/>
    </location>
</feature>
<dbReference type="InterPro" id="IPR043024">
    <property type="entry name" value="KA1_sf_fungal"/>
</dbReference>
<feature type="compositionally biased region" description="Polar residues" evidence="11">
    <location>
        <begin position="65"/>
        <end position="79"/>
    </location>
</feature>
<evidence type="ECO:0000256" key="7">
    <source>
        <dbReference type="ARBA" id="ARBA00022777"/>
    </source>
</evidence>
<feature type="region of interest" description="Disordered" evidence="11">
    <location>
        <begin position="592"/>
        <end position="636"/>
    </location>
</feature>
<evidence type="ECO:0000256" key="4">
    <source>
        <dbReference type="ARBA" id="ARBA00022553"/>
    </source>
</evidence>